<evidence type="ECO:0000256" key="8">
    <source>
        <dbReference type="ARBA" id="ARBA00022989"/>
    </source>
</evidence>
<keyword evidence="8 10" id="KW-1133">Transmembrane helix</keyword>
<dbReference type="Proteomes" id="UP000294692">
    <property type="component" value="Unassembled WGS sequence"/>
</dbReference>
<sequence length="489" mass="53693">MPAKDKPHANRPQRSLKSLLLLWIIPILLLVSSLGLWSSNTVLKEQVEAAYDRSLAGVLRAIDINISTDSGGLALEQPYRLLEFFDLTASGNVYYRIATEDGLAEIGHGGLPLPSHAMESGKMYFFNARYLDEEPVRAAVLARPLSPPLHTQQGVSQRVVIQVAESLEQRQSFIQDILLRAAGRDVLVIVLNGVLLVCGVIFALRPLLRLRNELAQRSTDDLSPISQKDVPSEVLPLVEAINHHMERYARQAKSQRQFLDDASHQLRTPLTILRTQLDYALRENDLEETRAAIHAMRDGLERATRVTNQMLALARAHGAAQPEAAMARESFSLNRLVEESTRLMLPAAKAKRLDYGMDLPPRQVPFTGMKLLLQEAIVNLIDNAIRYSPEGGSVMVLLSASADEIRITVADDGPGMSPQDMAKAGVRFRRGAAGKSQAGAGLGLAIVKAIAELHMGELRLASPRNRQGLDAELVFSLIRVSASPGDSER</sequence>
<dbReference type="RefSeq" id="WP_132474528.1">
    <property type="nucleotide sequence ID" value="NZ_JBHRVM010000001.1"/>
</dbReference>
<keyword evidence="7 12" id="KW-0418">Kinase</keyword>
<dbReference type="CDD" id="cd00075">
    <property type="entry name" value="HATPase"/>
    <property type="match status" value="1"/>
</dbReference>
<evidence type="ECO:0000256" key="5">
    <source>
        <dbReference type="ARBA" id="ARBA00022679"/>
    </source>
</evidence>
<dbReference type="PRINTS" id="PR00344">
    <property type="entry name" value="BCTRLSENSOR"/>
</dbReference>
<dbReference type="Gene3D" id="1.10.287.130">
    <property type="match status" value="1"/>
</dbReference>
<dbReference type="AlphaFoldDB" id="A0A4R3VDN0"/>
<dbReference type="SUPFAM" id="SSF47384">
    <property type="entry name" value="Homodimeric domain of signal transducing histidine kinase"/>
    <property type="match status" value="1"/>
</dbReference>
<evidence type="ECO:0000256" key="9">
    <source>
        <dbReference type="ARBA" id="ARBA00023136"/>
    </source>
</evidence>
<dbReference type="PANTHER" id="PTHR45436">
    <property type="entry name" value="SENSOR HISTIDINE KINASE YKOH"/>
    <property type="match status" value="1"/>
</dbReference>
<dbReference type="GO" id="GO:0000155">
    <property type="term" value="F:phosphorelay sensor kinase activity"/>
    <property type="evidence" value="ECO:0007669"/>
    <property type="project" value="InterPro"/>
</dbReference>
<dbReference type="InterPro" id="IPR036890">
    <property type="entry name" value="HATPase_C_sf"/>
</dbReference>
<evidence type="ECO:0000313" key="12">
    <source>
        <dbReference type="EMBL" id="TCV01748.1"/>
    </source>
</evidence>
<protein>
    <recommendedName>
        <fullName evidence="3">histidine kinase</fullName>
        <ecNumber evidence="3">2.7.13.3</ecNumber>
    </recommendedName>
</protein>
<dbReference type="InterPro" id="IPR005467">
    <property type="entry name" value="His_kinase_dom"/>
</dbReference>
<dbReference type="PANTHER" id="PTHR45436:SF1">
    <property type="entry name" value="SENSOR PROTEIN QSEC"/>
    <property type="match status" value="1"/>
</dbReference>
<keyword evidence="6 10" id="KW-0812">Transmembrane</keyword>
<evidence type="ECO:0000256" key="4">
    <source>
        <dbReference type="ARBA" id="ARBA00022553"/>
    </source>
</evidence>
<keyword evidence="9 10" id="KW-0472">Membrane</keyword>
<dbReference type="OrthoDB" id="8554694at2"/>
<accession>A0A4R3VDN0</accession>
<dbReference type="SUPFAM" id="SSF55874">
    <property type="entry name" value="ATPase domain of HSP90 chaperone/DNA topoisomerase II/histidine kinase"/>
    <property type="match status" value="1"/>
</dbReference>
<dbReference type="Gene3D" id="3.30.565.10">
    <property type="entry name" value="Histidine kinase-like ATPase, C-terminal domain"/>
    <property type="match status" value="1"/>
</dbReference>
<evidence type="ECO:0000259" key="11">
    <source>
        <dbReference type="PROSITE" id="PS50109"/>
    </source>
</evidence>
<dbReference type="CDD" id="cd00082">
    <property type="entry name" value="HisKA"/>
    <property type="match status" value="1"/>
</dbReference>
<dbReference type="InterPro" id="IPR004358">
    <property type="entry name" value="Sig_transdc_His_kin-like_C"/>
</dbReference>
<dbReference type="InterPro" id="IPR003661">
    <property type="entry name" value="HisK_dim/P_dom"/>
</dbReference>
<name>A0A4R3VDN0_9BURK</name>
<comment type="caution">
    <text evidence="12">The sequence shown here is derived from an EMBL/GenBank/DDBJ whole genome shotgun (WGS) entry which is preliminary data.</text>
</comment>
<dbReference type="InterPro" id="IPR003594">
    <property type="entry name" value="HATPase_dom"/>
</dbReference>
<dbReference type="Pfam" id="PF02518">
    <property type="entry name" value="HATPase_c"/>
    <property type="match status" value="1"/>
</dbReference>
<evidence type="ECO:0000256" key="2">
    <source>
        <dbReference type="ARBA" id="ARBA00004370"/>
    </source>
</evidence>
<dbReference type="InterPro" id="IPR036097">
    <property type="entry name" value="HisK_dim/P_sf"/>
</dbReference>
<dbReference type="SMART" id="SM00387">
    <property type="entry name" value="HATPase_c"/>
    <property type="match status" value="1"/>
</dbReference>
<evidence type="ECO:0000256" key="10">
    <source>
        <dbReference type="SAM" id="Phobius"/>
    </source>
</evidence>
<dbReference type="SMART" id="SM00388">
    <property type="entry name" value="HisKA"/>
    <property type="match status" value="1"/>
</dbReference>
<organism evidence="12 13">
    <name type="scientific">Paracandidimonas soli</name>
    <dbReference type="NCBI Taxonomy" id="1917182"/>
    <lineage>
        <taxon>Bacteria</taxon>
        <taxon>Pseudomonadati</taxon>
        <taxon>Pseudomonadota</taxon>
        <taxon>Betaproteobacteria</taxon>
        <taxon>Burkholderiales</taxon>
        <taxon>Alcaligenaceae</taxon>
        <taxon>Paracandidimonas</taxon>
    </lineage>
</organism>
<dbReference type="GO" id="GO:0005886">
    <property type="term" value="C:plasma membrane"/>
    <property type="evidence" value="ECO:0007669"/>
    <property type="project" value="TreeGrafter"/>
</dbReference>
<comment type="subcellular location">
    <subcellularLocation>
        <location evidence="2">Membrane</location>
    </subcellularLocation>
</comment>
<feature type="transmembrane region" description="Helical" evidence="10">
    <location>
        <begin position="20"/>
        <end position="38"/>
    </location>
</feature>
<dbReference type="Pfam" id="PF08521">
    <property type="entry name" value="2CSK_N"/>
    <property type="match status" value="1"/>
</dbReference>
<evidence type="ECO:0000313" key="13">
    <source>
        <dbReference type="Proteomes" id="UP000294692"/>
    </source>
</evidence>
<keyword evidence="4" id="KW-0597">Phosphoprotein</keyword>
<evidence type="ECO:0000256" key="3">
    <source>
        <dbReference type="ARBA" id="ARBA00012438"/>
    </source>
</evidence>
<dbReference type="EMBL" id="SMBX01000002">
    <property type="protein sequence ID" value="TCV01748.1"/>
    <property type="molecule type" value="Genomic_DNA"/>
</dbReference>
<keyword evidence="13" id="KW-1185">Reference proteome</keyword>
<keyword evidence="5" id="KW-0808">Transferase</keyword>
<reference evidence="12 13" key="1">
    <citation type="submission" date="2019-03" db="EMBL/GenBank/DDBJ databases">
        <title>Genomic Encyclopedia of Type Strains, Phase IV (KMG-IV): sequencing the most valuable type-strain genomes for metagenomic binning, comparative biology and taxonomic classification.</title>
        <authorList>
            <person name="Goeker M."/>
        </authorList>
    </citation>
    <scope>NUCLEOTIDE SEQUENCE [LARGE SCALE GENOMIC DNA]</scope>
    <source>
        <strain evidence="12 13">DSM 100048</strain>
    </source>
</reference>
<gene>
    <name evidence="12" type="ORF">EV686_102461</name>
</gene>
<evidence type="ECO:0000256" key="7">
    <source>
        <dbReference type="ARBA" id="ARBA00022777"/>
    </source>
</evidence>
<dbReference type="Pfam" id="PF00512">
    <property type="entry name" value="HisKA"/>
    <property type="match status" value="1"/>
</dbReference>
<feature type="domain" description="Histidine kinase" evidence="11">
    <location>
        <begin position="261"/>
        <end position="479"/>
    </location>
</feature>
<dbReference type="PROSITE" id="PS50109">
    <property type="entry name" value="HIS_KIN"/>
    <property type="match status" value="1"/>
</dbReference>
<comment type="catalytic activity">
    <reaction evidence="1">
        <text>ATP + protein L-histidine = ADP + protein N-phospho-L-histidine.</text>
        <dbReference type="EC" id="2.7.13.3"/>
    </reaction>
</comment>
<dbReference type="InterPro" id="IPR050428">
    <property type="entry name" value="TCS_sensor_his_kinase"/>
</dbReference>
<evidence type="ECO:0000256" key="6">
    <source>
        <dbReference type="ARBA" id="ARBA00022692"/>
    </source>
</evidence>
<evidence type="ECO:0000256" key="1">
    <source>
        <dbReference type="ARBA" id="ARBA00000085"/>
    </source>
</evidence>
<feature type="transmembrane region" description="Helical" evidence="10">
    <location>
        <begin position="186"/>
        <end position="208"/>
    </location>
</feature>
<dbReference type="InterPro" id="IPR013727">
    <property type="entry name" value="2CSK_N"/>
</dbReference>
<proteinExistence type="predicted"/>
<dbReference type="EC" id="2.7.13.3" evidence="3"/>